<reference evidence="3" key="1">
    <citation type="submission" date="2019-06" db="EMBL/GenBank/DDBJ databases">
        <authorList>
            <consortium name="Wellcome Sanger Institute Data Sharing"/>
        </authorList>
    </citation>
    <scope>NUCLEOTIDE SEQUENCE [LARGE SCALE GENOMIC DNA]</scope>
</reference>
<proteinExistence type="predicted"/>
<feature type="domain" description="Ig-like" evidence="2">
    <location>
        <begin position="145"/>
        <end position="236"/>
    </location>
</feature>
<dbReference type="Gene3D" id="2.60.40.10">
    <property type="entry name" value="Immunoglobulins"/>
    <property type="match status" value="4"/>
</dbReference>
<sequence>MGVFFMGTAHLLPLLALLSGISVVQQANIWVINTPTTVTAVEGSCVVVPCQTQPHYRVIWYQYHKINYPVVYDGLKPQTMEYQFSGRTSVPGDASEGNCSLLIANMKRNEHQLKVYAWINPDSGSKMFQIYFINLRLNLVLRNTPSISVQSQIVEGKTFQANCTINYSCPQSPPHIHWETSQFLENSTEKVFSGSQGGQWLLTETLRGVATYDMENSKMRCSAQFSSFTTHSQQITLNVLYEPANVTVVLEDEVMKEGGNVSANCAADSYPEADTYSWLQRHMGQISEINSTQRGITLYDVMRDTALSCTAINNVGAGQSDWLDLDVQCKKLILFSQHFLELIGSLTEQGGIIGVFKVLEGEFHPEKEYLYLTSADAPVILPESSCSQARDVLRCVCQAEASPTASLYWAIDGNYTLLSSVISYFTERKHLVRGEISMAGNSQTTISCTAWNPFGNDTKQISIEKSSNTCELSFCWFTSSNVGNAGSHEGTETKIKLS</sequence>
<accession>A0A672G0A5</accession>
<feature type="domain" description="Ig-like" evidence="2">
    <location>
        <begin position="365"/>
        <end position="462"/>
    </location>
</feature>
<reference evidence="3" key="2">
    <citation type="submission" date="2025-08" db="UniProtKB">
        <authorList>
            <consortium name="Ensembl"/>
        </authorList>
    </citation>
    <scope>IDENTIFICATION</scope>
</reference>
<keyword evidence="4" id="KW-1185">Reference proteome</keyword>
<dbReference type="InterPro" id="IPR013106">
    <property type="entry name" value="Ig_V-set"/>
</dbReference>
<feature type="domain" description="Ig-like" evidence="2">
    <location>
        <begin position="243"/>
        <end position="326"/>
    </location>
</feature>
<dbReference type="AlphaFoldDB" id="A0A672G0A5"/>
<dbReference type="Pfam" id="PF07686">
    <property type="entry name" value="V-set"/>
    <property type="match status" value="1"/>
</dbReference>
<dbReference type="OMA" id="QKFHDQT"/>
<keyword evidence="1" id="KW-0732">Signal</keyword>
<dbReference type="Ensembl" id="ENSSFAT00005004706.1">
    <property type="protein sequence ID" value="ENSSFAP00005004419.1"/>
    <property type="gene ID" value="ENSSFAG00005002940.1"/>
</dbReference>
<protein>
    <recommendedName>
        <fullName evidence="2">Ig-like domain-containing protein</fullName>
    </recommendedName>
</protein>
<reference evidence="3" key="3">
    <citation type="submission" date="2025-09" db="UniProtKB">
        <authorList>
            <consortium name="Ensembl"/>
        </authorList>
    </citation>
    <scope>IDENTIFICATION</scope>
</reference>
<evidence type="ECO:0000313" key="3">
    <source>
        <dbReference type="Ensembl" id="ENSSFAP00005004419.1"/>
    </source>
</evidence>
<evidence type="ECO:0000259" key="2">
    <source>
        <dbReference type="PROSITE" id="PS50835"/>
    </source>
</evidence>
<dbReference type="PANTHER" id="PTHR46484:SF1">
    <property type="entry name" value="SCHWANN CELL MYELIN PROTEIN-RELATED"/>
    <property type="match status" value="1"/>
</dbReference>
<dbReference type="PANTHER" id="PTHR46484">
    <property type="entry name" value="SI:CH211-171H4.5-RELATED"/>
    <property type="match status" value="1"/>
</dbReference>
<organism evidence="3 4">
    <name type="scientific">Salarias fasciatus</name>
    <name type="common">Jewelled blenny</name>
    <name type="synonym">Blennius fasciatus</name>
    <dbReference type="NCBI Taxonomy" id="181472"/>
    <lineage>
        <taxon>Eukaryota</taxon>
        <taxon>Metazoa</taxon>
        <taxon>Chordata</taxon>
        <taxon>Craniata</taxon>
        <taxon>Vertebrata</taxon>
        <taxon>Euteleostomi</taxon>
        <taxon>Actinopterygii</taxon>
        <taxon>Neopterygii</taxon>
        <taxon>Teleostei</taxon>
        <taxon>Neoteleostei</taxon>
        <taxon>Acanthomorphata</taxon>
        <taxon>Ovalentaria</taxon>
        <taxon>Blenniimorphae</taxon>
        <taxon>Blenniiformes</taxon>
        <taxon>Blennioidei</taxon>
        <taxon>Blenniidae</taxon>
        <taxon>Salariinae</taxon>
        <taxon>Salarias</taxon>
    </lineage>
</organism>
<dbReference type="PROSITE" id="PS50835">
    <property type="entry name" value="IG_LIKE"/>
    <property type="match status" value="3"/>
</dbReference>
<dbReference type="InterPro" id="IPR013783">
    <property type="entry name" value="Ig-like_fold"/>
</dbReference>
<name>A0A672G0A5_SALFA</name>
<dbReference type="InterPro" id="IPR007110">
    <property type="entry name" value="Ig-like_dom"/>
</dbReference>
<feature type="chain" id="PRO_5025456419" description="Ig-like domain-containing protein" evidence="1">
    <location>
        <begin position="27"/>
        <end position="498"/>
    </location>
</feature>
<dbReference type="InterPro" id="IPR036179">
    <property type="entry name" value="Ig-like_dom_sf"/>
</dbReference>
<dbReference type="Proteomes" id="UP000472267">
    <property type="component" value="Chromosome 11"/>
</dbReference>
<dbReference type="SUPFAM" id="SSF48726">
    <property type="entry name" value="Immunoglobulin"/>
    <property type="match status" value="3"/>
</dbReference>
<dbReference type="InParanoid" id="A0A672G0A5"/>
<feature type="signal peptide" evidence="1">
    <location>
        <begin position="1"/>
        <end position="26"/>
    </location>
</feature>
<evidence type="ECO:0000256" key="1">
    <source>
        <dbReference type="SAM" id="SignalP"/>
    </source>
</evidence>
<evidence type="ECO:0000313" key="4">
    <source>
        <dbReference type="Proteomes" id="UP000472267"/>
    </source>
</evidence>